<dbReference type="KEGG" id="amr:AM1_0115"/>
<dbReference type="AlphaFoldDB" id="B0C6A8"/>
<sequence length="261" mass="29309">MNSLVSLSMPTITKAFIQELGNGKLETEEQLVAEALTQKGIPFSFFTAKRIRRRQLPLDEHSLVVGNIPCILGALKQLNIPTPALNDYPVCLQSFLHRQIWQSTLSELATRLERGDYPAIFAKPCSRRKQFTGAIFQSEVDLAQVSGISKHENLICSEVVHWRSEYRVYVVRSQIRGIHHYEGDPLEPIDRDAVEEAIRILNESGEAYAGYAIDFGVLDSGKTALIEMNDGFAVGAYGVSAQDYTDMVWSRWEELLSQMAT</sequence>
<dbReference type="OrthoDB" id="482201at2"/>
<dbReference type="SUPFAM" id="SSF56059">
    <property type="entry name" value="Glutathione synthetase ATP-binding domain-like"/>
    <property type="match status" value="1"/>
</dbReference>
<accession>B0C6A8</accession>
<name>B0C6A8_ACAM1</name>
<evidence type="ECO:0000259" key="1">
    <source>
        <dbReference type="Pfam" id="PF18299"/>
    </source>
</evidence>
<proteinExistence type="predicted"/>
<dbReference type="InterPro" id="IPR041261">
    <property type="entry name" value="R2K_2"/>
</dbReference>
<protein>
    <recommendedName>
        <fullName evidence="1">ATP-grasp domain-containing protein</fullName>
    </recommendedName>
</protein>
<dbReference type="Proteomes" id="UP000000268">
    <property type="component" value="Chromosome"/>
</dbReference>
<organism evidence="2 3">
    <name type="scientific">Acaryochloris marina (strain MBIC 11017)</name>
    <dbReference type="NCBI Taxonomy" id="329726"/>
    <lineage>
        <taxon>Bacteria</taxon>
        <taxon>Bacillati</taxon>
        <taxon>Cyanobacteriota</taxon>
        <taxon>Cyanophyceae</taxon>
        <taxon>Acaryochloridales</taxon>
        <taxon>Acaryochloridaceae</taxon>
        <taxon>Acaryochloris</taxon>
    </lineage>
</organism>
<dbReference type="EMBL" id="CP000828">
    <property type="protein sequence ID" value="ABW25202.1"/>
    <property type="molecule type" value="Genomic_DNA"/>
</dbReference>
<dbReference type="STRING" id="329726.AM1_0115"/>
<evidence type="ECO:0000313" key="2">
    <source>
        <dbReference type="EMBL" id="ABW25202.1"/>
    </source>
</evidence>
<reference evidence="2 3" key="1">
    <citation type="journal article" date="2008" name="Proc. Natl. Acad. Sci. U.S.A.">
        <title>Niche adaptation and genome expansion in the chlorophyll d-producing cyanobacterium Acaryochloris marina.</title>
        <authorList>
            <person name="Swingley W.D."/>
            <person name="Chen M."/>
            <person name="Cheung P.C."/>
            <person name="Conrad A.L."/>
            <person name="Dejesa L.C."/>
            <person name="Hao J."/>
            <person name="Honchak B.M."/>
            <person name="Karbach L.E."/>
            <person name="Kurdoglu A."/>
            <person name="Lahiri S."/>
            <person name="Mastrian S.D."/>
            <person name="Miyashita H."/>
            <person name="Page L."/>
            <person name="Ramakrishna P."/>
            <person name="Satoh S."/>
            <person name="Sattley W.M."/>
            <person name="Shimada Y."/>
            <person name="Taylor H.L."/>
            <person name="Tomo T."/>
            <person name="Tsuchiya T."/>
            <person name="Wang Z.T."/>
            <person name="Raymond J."/>
            <person name="Mimuro M."/>
            <person name="Blankenship R.E."/>
            <person name="Touchman J.W."/>
        </authorList>
    </citation>
    <scope>NUCLEOTIDE SEQUENCE [LARGE SCALE GENOMIC DNA]</scope>
    <source>
        <strain evidence="3">MBIC 11017</strain>
    </source>
</reference>
<keyword evidence="3" id="KW-1185">Reference proteome</keyword>
<dbReference type="Pfam" id="PF18299">
    <property type="entry name" value="R2K_2"/>
    <property type="match status" value="1"/>
</dbReference>
<gene>
    <name evidence="2" type="ordered locus">AM1_0115</name>
</gene>
<dbReference type="eggNOG" id="ENOG502Z9P3">
    <property type="taxonomic scope" value="Bacteria"/>
</dbReference>
<evidence type="ECO:0000313" key="3">
    <source>
        <dbReference type="Proteomes" id="UP000000268"/>
    </source>
</evidence>
<feature type="domain" description="ATP-grasp" evidence="1">
    <location>
        <begin position="95"/>
        <end position="247"/>
    </location>
</feature>
<dbReference type="HOGENOM" id="CLU_095691_0_0_3"/>